<dbReference type="PANTHER" id="PTHR24006:SF687">
    <property type="entry name" value="UBIQUITIN CARBOXYL-TERMINAL HYDROLASE 10"/>
    <property type="match status" value="1"/>
</dbReference>
<dbReference type="Gene3D" id="3.90.70.10">
    <property type="entry name" value="Cysteine proteinases"/>
    <property type="match status" value="1"/>
</dbReference>
<dbReference type="RefSeq" id="XP_029741897.1">
    <property type="nucleotide sequence ID" value="XM_029881809.1"/>
</dbReference>
<dbReference type="PROSITE" id="PS50235">
    <property type="entry name" value="USP_3"/>
    <property type="match status" value="1"/>
</dbReference>
<organism evidence="9 10">
    <name type="scientific">Sporisorium graminicola</name>
    <dbReference type="NCBI Taxonomy" id="280036"/>
    <lineage>
        <taxon>Eukaryota</taxon>
        <taxon>Fungi</taxon>
        <taxon>Dikarya</taxon>
        <taxon>Basidiomycota</taxon>
        <taxon>Ustilaginomycotina</taxon>
        <taxon>Ustilaginomycetes</taxon>
        <taxon>Ustilaginales</taxon>
        <taxon>Ustilaginaceae</taxon>
        <taxon>Sporisorium</taxon>
    </lineage>
</organism>
<evidence type="ECO:0000256" key="2">
    <source>
        <dbReference type="ARBA" id="ARBA00022670"/>
    </source>
</evidence>
<dbReference type="PROSITE" id="PS00972">
    <property type="entry name" value="USP_1"/>
    <property type="match status" value="1"/>
</dbReference>
<comment type="similarity">
    <text evidence="6">Belongs to the peptidase C19 family.</text>
</comment>
<evidence type="ECO:0000256" key="6">
    <source>
        <dbReference type="RuleBase" id="RU366025"/>
    </source>
</evidence>
<evidence type="ECO:0000256" key="3">
    <source>
        <dbReference type="ARBA" id="ARBA00022786"/>
    </source>
</evidence>
<proteinExistence type="inferred from homology"/>
<dbReference type="InterPro" id="IPR028889">
    <property type="entry name" value="USP"/>
</dbReference>
<dbReference type="Proteomes" id="UP000306050">
    <property type="component" value="Chromosome SGRAM_10"/>
</dbReference>
<evidence type="ECO:0000256" key="1">
    <source>
        <dbReference type="ARBA" id="ARBA00000707"/>
    </source>
</evidence>
<dbReference type="EMBL" id="SRRM01000003">
    <property type="protein sequence ID" value="TKY89912.1"/>
    <property type="molecule type" value="Genomic_DNA"/>
</dbReference>
<feature type="region of interest" description="Disordered" evidence="7">
    <location>
        <begin position="880"/>
        <end position="939"/>
    </location>
</feature>
<dbReference type="GO" id="GO:0016579">
    <property type="term" value="P:protein deubiquitination"/>
    <property type="evidence" value="ECO:0007669"/>
    <property type="project" value="InterPro"/>
</dbReference>
<evidence type="ECO:0000256" key="7">
    <source>
        <dbReference type="SAM" id="MobiDB-lite"/>
    </source>
</evidence>
<keyword evidence="4 6" id="KW-0378">Hydrolase</keyword>
<name>A0A4U7L3F0_9BASI</name>
<sequence>MSPPISDAGIASASSLASASTTHDALSWSKAAYSAQNTYASASSANTISSSSSSNPFPSASTSAPASASVPALASTASSLSSSTLPPQLSAASTADAPSFVSRSFIDNAEPASNPVSTSLQATPPTAPSTETVLLSQASRLSPLANQKRQAAAVASPRRTHRIDPYLQTLQDPDVGAAFRPPSPSSAPAITLSYRCRPEPKTFPTWTALLESLPTQPRLIPLAPRTSETTPAPSSISTHPSSPLLSEHPDLATSSFTDATSIAAADSIPSSAVASAVTTPQIAAPKLNAWGTPKAWADALGRNGLHSKGPIGVSVHVGQDSTSGASDVGSPSLARSLKAPTTASNGKKSATSRKSGGGTANMKTTTLMSLERLLADAHTRFDAPVTHPRGLVNKGNFCFANAILQTLVYCAPFYNLFSLVGREVPADFGNATPLMEAVIHFLREFQPIHAMSTDHSLDSPQLVHDASEPFVPEFVYDAMRLNKRFDQMRRGHQEDAQEFLGFFLDTLHEELISAQRRSAIKLAHSAGGPNGVLANMSEEDKKLNGVSDDDLRRLGVRVGKQENAADAIGLGLDSAFDPDEIVEREVLRPVSPSEEGWMEVGQKGKTAYTRTTSTSESPITRIFGGKLRSVLRTPGAKDSVTLEPYQPLQLDIQPAHVQSIEDALLHLTEPEIIPGVWSPSRAAEVDATKQVFVESLPPVLVLHLKRFLYDEIGGVQKSQKPLSYGTTLEIAPEVLSPAMRSQPRPRYRLFGIVYHHGRYASGGHYTVDVLRQDGHTWLHIDDTMFHTVPTEHVVRNATSPSRDYGHDGLAYLLFYRRELPGEAEAESANEAGSKMGVSSAASAVNGNHTSTTLSPALAAKAAPASASAAASVATSTAASVKSKQLPQQQQHKKTSNGSTNSAASSPRVPQASSLKPGAVAAAAPSASKSARKVVPGWDR</sequence>
<keyword evidence="2 6" id="KW-0645">Protease</keyword>
<dbReference type="GO" id="GO:0004843">
    <property type="term" value="F:cysteine-type deubiquitinase activity"/>
    <property type="evidence" value="ECO:0007669"/>
    <property type="project" value="UniProtKB-UniRule"/>
</dbReference>
<feature type="region of interest" description="Disordered" evidence="7">
    <location>
        <begin position="44"/>
        <end position="65"/>
    </location>
</feature>
<feature type="region of interest" description="Disordered" evidence="7">
    <location>
        <begin position="316"/>
        <end position="362"/>
    </location>
</feature>
<feature type="region of interest" description="Disordered" evidence="7">
    <location>
        <begin position="593"/>
        <end position="613"/>
    </location>
</feature>
<evidence type="ECO:0000259" key="8">
    <source>
        <dbReference type="PROSITE" id="PS50235"/>
    </source>
</evidence>
<evidence type="ECO:0000313" key="9">
    <source>
        <dbReference type="EMBL" id="TKY89912.1"/>
    </source>
</evidence>
<dbReference type="AlphaFoldDB" id="A0A4U7L3F0"/>
<keyword evidence="5 6" id="KW-0788">Thiol protease</keyword>
<dbReference type="InterPro" id="IPR050164">
    <property type="entry name" value="Peptidase_C19"/>
</dbReference>
<feature type="domain" description="USP" evidence="8">
    <location>
        <begin position="389"/>
        <end position="818"/>
    </location>
</feature>
<keyword evidence="3 6" id="KW-0833">Ubl conjugation pathway</keyword>
<feature type="compositionally biased region" description="Low complexity" evidence="7">
    <location>
        <begin position="895"/>
        <end position="928"/>
    </location>
</feature>
<comment type="catalytic activity">
    <reaction evidence="1 6">
        <text>Thiol-dependent hydrolysis of ester, thioester, amide, peptide and isopeptide bonds formed by the C-terminal Gly of ubiquitin (a 76-residue protein attached to proteins as an intracellular targeting signal).</text>
        <dbReference type="EC" id="3.4.19.12"/>
    </reaction>
</comment>
<dbReference type="GO" id="GO:0005829">
    <property type="term" value="C:cytosol"/>
    <property type="evidence" value="ECO:0007669"/>
    <property type="project" value="TreeGrafter"/>
</dbReference>
<dbReference type="GO" id="GO:0006508">
    <property type="term" value="P:proteolysis"/>
    <property type="evidence" value="ECO:0007669"/>
    <property type="project" value="UniProtKB-KW"/>
</dbReference>
<dbReference type="GO" id="GO:0005634">
    <property type="term" value="C:nucleus"/>
    <property type="evidence" value="ECO:0007669"/>
    <property type="project" value="TreeGrafter"/>
</dbReference>
<dbReference type="PANTHER" id="PTHR24006">
    <property type="entry name" value="UBIQUITIN CARBOXYL-TERMINAL HYDROLASE"/>
    <property type="match status" value="1"/>
</dbReference>
<protein>
    <recommendedName>
        <fullName evidence="6">Ubiquitin carboxyl-terminal hydrolase</fullName>
        <ecNumber evidence="6">3.4.19.12</ecNumber>
    </recommendedName>
</protein>
<dbReference type="GeneID" id="40724104"/>
<comment type="caution">
    <text evidence="9">The sequence shown here is derived from an EMBL/GenBank/DDBJ whole genome shotgun (WGS) entry which is preliminary data.</text>
</comment>
<evidence type="ECO:0000256" key="4">
    <source>
        <dbReference type="ARBA" id="ARBA00022801"/>
    </source>
</evidence>
<dbReference type="KEGG" id="sgra:EX895_001209"/>
<dbReference type="InterPro" id="IPR018200">
    <property type="entry name" value="USP_CS"/>
</dbReference>
<evidence type="ECO:0000256" key="5">
    <source>
        <dbReference type="ARBA" id="ARBA00022807"/>
    </source>
</evidence>
<dbReference type="OrthoDB" id="429671at2759"/>
<gene>
    <name evidence="9" type="ORF">EX895_001209</name>
</gene>
<feature type="compositionally biased region" description="Polar residues" evidence="7">
    <location>
        <begin position="226"/>
        <end position="244"/>
    </location>
</feature>
<accession>A0A4U7L3F0</accession>
<dbReference type="EC" id="3.4.19.12" evidence="6"/>
<feature type="region of interest" description="Disordered" evidence="7">
    <location>
        <begin position="223"/>
        <end position="249"/>
    </location>
</feature>
<dbReference type="Pfam" id="PF00443">
    <property type="entry name" value="UCH"/>
    <property type="match status" value="1"/>
</dbReference>
<feature type="compositionally biased region" description="Polar residues" evidence="7">
    <location>
        <begin position="339"/>
        <end position="354"/>
    </location>
</feature>
<dbReference type="InterPro" id="IPR001394">
    <property type="entry name" value="Peptidase_C19_UCH"/>
</dbReference>
<dbReference type="CDD" id="cd02257">
    <property type="entry name" value="Peptidase_C19"/>
    <property type="match status" value="1"/>
</dbReference>
<dbReference type="SUPFAM" id="SSF54001">
    <property type="entry name" value="Cysteine proteinases"/>
    <property type="match status" value="1"/>
</dbReference>
<keyword evidence="10" id="KW-1185">Reference proteome</keyword>
<dbReference type="InterPro" id="IPR038765">
    <property type="entry name" value="Papain-like_cys_pep_sf"/>
</dbReference>
<reference evidence="9 10" key="1">
    <citation type="submission" date="2019-05" db="EMBL/GenBank/DDBJ databases">
        <title>Sporisorium graminicola CBS 10092 draft sequencing and annotation.</title>
        <authorList>
            <person name="Solano-Gonzalez S."/>
            <person name="Caddick M.X."/>
            <person name="Darby A."/>
        </authorList>
    </citation>
    <scope>NUCLEOTIDE SEQUENCE [LARGE SCALE GENOMIC DNA]</scope>
    <source>
        <strain evidence="9 10">CBS 10092</strain>
    </source>
</reference>
<dbReference type="PROSITE" id="PS00973">
    <property type="entry name" value="USP_2"/>
    <property type="match status" value="1"/>
</dbReference>
<evidence type="ECO:0000313" key="10">
    <source>
        <dbReference type="Proteomes" id="UP000306050"/>
    </source>
</evidence>